<dbReference type="GO" id="GO:0005739">
    <property type="term" value="C:mitochondrion"/>
    <property type="evidence" value="ECO:0007669"/>
    <property type="project" value="UniProtKB-SubCell"/>
</dbReference>
<dbReference type="AlphaFoldDB" id="A0A8H5CBZ8"/>
<evidence type="ECO:0000256" key="5">
    <source>
        <dbReference type="SAM" id="MobiDB-lite"/>
    </source>
</evidence>
<keyword evidence="8" id="KW-1185">Reference proteome</keyword>
<evidence type="ECO:0000256" key="4">
    <source>
        <dbReference type="ARBA" id="ARBA00035129"/>
    </source>
</evidence>
<sequence length="145" mass="16386">MSFLSPWSLGSQLARPFAALTRSLATAAQQRPVPPTRAGTGAVKTSEEFLKAIGRDSETKVTPNSWTEFWGYDGQALRKAGLAVRDRRYILWCMEKYRQGLSPEEFAHPPRAKKTIRGWGPKVQNGKRIRSKRIKDKTKKPKQTS</sequence>
<feature type="compositionally biased region" description="Basic residues" evidence="5">
    <location>
        <begin position="125"/>
        <end position="145"/>
    </location>
</feature>
<dbReference type="Proteomes" id="UP000541558">
    <property type="component" value="Unassembled WGS sequence"/>
</dbReference>
<dbReference type="Pfam" id="PF09597">
    <property type="entry name" value="SAM_Ribosomal_mS41"/>
    <property type="match status" value="1"/>
</dbReference>
<evidence type="ECO:0000256" key="1">
    <source>
        <dbReference type="ARBA" id="ARBA00004173"/>
    </source>
</evidence>
<dbReference type="PANTHER" id="PTHR28235:SF1">
    <property type="entry name" value="SMALL RIBOSOMAL SUBUNIT PROTEIN MS41"/>
    <property type="match status" value="1"/>
</dbReference>
<gene>
    <name evidence="7" type="ORF">D9611_008731</name>
</gene>
<accession>A0A8H5CBZ8</accession>
<reference evidence="7 8" key="1">
    <citation type="journal article" date="2020" name="ISME J.">
        <title>Uncovering the hidden diversity of litter-decomposition mechanisms in mushroom-forming fungi.</title>
        <authorList>
            <person name="Floudas D."/>
            <person name="Bentzer J."/>
            <person name="Ahren D."/>
            <person name="Johansson T."/>
            <person name="Persson P."/>
            <person name="Tunlid A."/>
        </authorList>
    </citation>
    <scope>NUCLEOTIDE SEQUENCE [LARGE SCALE GENOMIC DNA]</scope>
    <source>
        <strain evidence="7 8">CBS 175.51</strain>
    </source>
</reference>
<comment type="caution">
    <text evidence="7">The sequence shown here is derived from an EMBL/GenBank/DDBJ whole genome shotgun (WGS) entry which is preliminary data.</text>
</comment>
<protein>
    <recommendedName>
        <fullName evidence="4">Small ribosomal subunit protein mS41</fullName>
    </recommendedName>
</protein>
<keyword evidence="3" id="KW-0496">Mitochondrion</keyword>
<dbReference type="OrthoDB" id="18595at2759"/>
<feature type="domain" description="Small ribosomal subunit protein mS41 SAM" evidence="6">
    <location>
        <begin position="46"/>
        <end position="100"/>
    </location>
</feature>
<comment type="subcellular location">
    <subcellularLocation>
        <location evidence="1">Mitochondrion</location>
    </subcellularLocation>
</comment>
<evidence type="ECO:0000313" key="8">
    <source>
        <dbReference type="Proteomes" id="UP000541558"/>
    </source>
</evidence>
<evidence type="ECO:0000259" key="6">
    <source>
        <dbReference type="SMART" id="SM01238"/>
    </source>
</evidence>
<evidence type="ECO:0000256" key="3">
    <source>
        <dbReference type="ARBA" id="ARBA00023128"/>
    </source>
</evidence>
<dbReference type="InterPro" id="IPR019083">
    <property type="entry name" value="SAM_Ribosomal_mS41"/>
</dbReference>
<name>A0A8H5CBZ8_9AGAR</name>
<dbReference type="EMBL" id="JAACJK010000010">
    <property type="protein sequence ID" value="KAF5338944.1"/>
    <property type="molecule type" value="Genomic_DNA"/>
</dbReference>
<evidence type="ECO:0000256" key="2">
    <source>
        <dbReference type="ARBA" id="ARBA00010492"/>
    </source>
</evidence>
<proteinExistence type="inferred from homology"/>
<feature type="region of interest" description="Disordered" evidence="5">
    <location>
        <begin position="105"/>
        <end position="145"/>
    </location>
</feature>
<organism evidence="7 8">
    <name type="scientific">Ephemerocybe angulata</name>
    <dbReference type="NCBI Taxonomy" id="980116"/>
    <lineage>
        <taxon>Eukaryota</taxon>
        <taxon>Fungi</taxon>
        <taxon>Dikarya</taxon>
        <taxon>Basidiomycota</taxon>
        <taxon>Agaricomycotina</taxon>
        <taxon>Agaricomycetes</taxon>
        <taxon>Agaricomycetidae</taxon>
        <taxon>Agaricales</taxon>
        <taxon>Agaricineae</taxon>
        <taxon>Psathyrellaceae</taxon>
        <taxon>Ephemerocybe</taxon>
    </lineage>
</organism>
<comment type="similarity">
    <text evidence="2">Belongs to the mitochondrion-specific ribosomal protein mS41 family.</text>
</comment>
<evidence type="ECO:0000313" key="7">
    <source>
        <dbReference type="EMBL" id="KAF5338944.1"/>
    </source>
</evidence>
<dbReference type="PANTHER" id="PTHR28235">
    <property type="entry name" value="PROTEIN FYV4, MITOCHONDRIAL"/>
    <property type="match status" value="1"/>
</dbReference>
<dbReference type="InterPro" id="IPR039603">
    <property type="entry name" value="Ribosomal_mS41"/>
</dbReference>
<dbReference type="SMART" id="SM01238">
    <property type="entry name" value="IGR"/>
    <property type="match status" value="1"/>
</dbReference>